<protein>
    <recommendedName>
        <fullName evidence="4">HTH araC/xylS-type domain-containing protein</fullName>
    </recommendedName>
</protein>
<keyword evidence="3" id="KW-0804">Transcription</keyword>
<dbReference type="SUPFAM" id="SSF46689">
    <property type="entry name" value="Homeodomain-like"/>
    <property type="match status" value="2"/>
</dbReference>
<reference evidence="5 6" key="1">
    <citation type="submission" date="2017-08" db="EMBL/GenBank/DDBJ databases">
        <title>Substantial Increase in Enzyme Production by Combined Drug-Resistance Mutations in Paenibacillus agaridevorans.</title>
        <authorList>
            <person name="Tanaka Y."/>
            <person name="Funane K."/>
            <person name="Hosaka T."/>
            <person name="Shiwa Y."/>
            <person name="Fujita N."/>
            <person name="Miyazaki T."/>
            <person name="Yoshikawa H."/>
            <person name="Murakami K."/>
            <person name="Kasahara K."/>
            <person name="Inaoka T."/>
            <person name="Hiraga Y."/>
            <person name="Ochi K."/>
        </authorList>
    </citation>
    <scope>NUCLEOTIDE SEQUENCE [LARGE SCALE GENOMIC DNA]</scope>
    <source>
        <strain evidence="5 6">T-3040</strain>
    </source>
</reference>
<sequence>MTYPMELRENTNLSDSLYPVNMFRNFSPSGEAGRTVLYLHWHEHFEIIYMAEGSACFHIDRQQYEARPGTLLIVPSGGLHVGYAATDCQIQYWSLVFNRSLLESPFQDPLHERYVSPYLDGSLRFPVQLDDGEGVRPIVEIFRGMIKEFERKERAYELVVKAQVHLLFSLLSRYCYPLSSNDSPALLDKRMERFKSLILYIQTHYAEKLPLSEAARMVNLTPYHFCNVFKAATGRTYVDFVNRLRMDMAERQLREGANVTETASRVGFGNLNYFSKLFKQIKGVSPSEVRKAKNQTS</sequence>
<evidence type="ECO:0000259" key="4">
    <source>
        <dbReference type="PROSITE" id="PS01124"/>
    </source>
</evidence>
<evidence type="ECO:0000313" key="5">
    <source>
        <dbReference type="EMBL" id="GBG05668.1"/>
    </source>
</evidence>
<dbReference type="PANTHER" id="PTHR43280:SF2">
    <property type="entry name" value="HTH-TYPE TRANSCRIPTIONAL REGULATOR EXSA"/>
    <property type="match status" value="1"/>
</dbReference>
<dbReference type="Gene3D" id="1.10.10.60">
    <property type="entry name" value="Homeodomain-like"/>
    <property type="match status" value="2"/>
</dbReference>
<evidence type="ECO:0000313" key="6">
    <source>
        <dbReference type="Proteomes" id="UP000245202"/>
    </source>
</evidence>
<dbReference type="PANTHER" id="PTHR43280">
    <property type="entry name" value="ARAC-FAMILY TRANSCRIPTIONAL REGULATOR"/>
    <property type="match status" value="1"/>
</dbReference>
<dbReference type="Pfam" id="PF02311">
    <property type="entry name" value="AraC_binding"/>
    <property type="match status" value="1"/>
</dbReference>
<dbReference type="GO" id="GO:0043565">
    <property type="term" value="F:sequence-specific DNA binding"/>
    <property type="evidence" value="ECO:0007669"/>
    <property type="project" value="InterPro"/>
</dbReference>
<dbReference type="SMART" id="SM00342">
    <property type="entry name" value="HTH_ARAC"/>
    <property type="match status" value="1"/>
</dbReference>
<dbReference type="CDD" id="cd02208">
    <property type="entry name" value="cupin_RmlC-like"/>
    <property type="match status" value="1"/>
</dbReference>
<dbReference type="InterPro" id="IPR003313">
    <property type="entry name" value="AraC-bd"/>
</dbReference>
<keyword evidence="6" id="KW-1185">Reference proteome</keyword>
<dbReference type="EMBL" id="BDQX01000013">
    <property type="protein sequence ID" value="GBG05668.1"/>
    <property type="molecule type" value="Genomic_DNA"/>
</dbReference>
<dbReference type="InterPro" id="IPR018062">
    <property type="entry name" value="HTH_AraC-typ_CS"/>
</dbReference>
<dbReference type="InterPro" id="IPR037923">
    <property type="entry name" value="HTH-like"/>
</dbReference>
<dbReference type="GO" id="GO:0003700">
    <property type="term" value="F:DNA-binding transcription factor activity"/>
    <property type="evidence" value="ECO:0007669"/>
    <property type="project" value="InterPro"/>
</dbReference>
<feature type="domain" description="HTH araC/xylS-type" evidence="4">
    <location>
        <begin position="195"/>
        <end position="292"/>
    </location>
</feature>
<comment type="caution">
    <text evidence="5">The sequence shown here is derived from an EMBL/GenBank/DDBJ whole genome shotgun (WGS) entry which is preliminary data.</text>
</comment>
<dbReference type="AlphaFoldDB" id="A0A2R5EL18"/>
<dbReference type="Proteomes" id="UP000245202">
    <property type="component" value="Unassembled WGS sequence"/>
</dbReference>
<dbReference type="InterPro" id="IPR014710">
    <property type="entry name" value="RmlC-like_jellyroll"/>
</dbReference>
<organism evidence="5 6">
    <name type="scientific">Paenibacillus agaridevorans</name>
    <dbReference type="NCBI Taxonomy" id="171404"/>
    <lineage>
        <taxon>Bacteria</taxon>
        <taxon>Bacillati</taxon>
        <taxon>Bacillota</taxon>
        <taxon>Bacilli</taxon>
        <taxon>Bacillales</taxon>
        <taxon>Paenibacillaceae</taxon>
        <taxon>Paenibacillus</taxon>
    </lineage>
</organism>
<keyword evidence="2" id="KW-0238">DNA-binding</keyword>
<gene>
    <name evidence="5" type="ORF">PAT3040_00152</name>
</gene>
<dbReference type="PROSITE" id="PS00041">
    <property type="entry name" value="HTH_ARAC_FAMILY_1"/>
    <property type="match status" value="1"/>
</dbReference>
<dbReference type="InterPro" id="IPR018060">
    <property type="entry name" value="HTH_AraC"/>
</dbReference>
<evidence type="ECO:0000256" key="1">
    <source>
        <dbReference type="ARBA" id="ARBA00023015"/>
    </source>
</evidence>
<dbReference type="SUPFAM" id="SSF51215">
    <property type="entry name" value="Regulatory protein AraC"/>
    <property type="match status" value="1"/>
</dbReference>
<evidence type="ECO:0000256" key="2">
    <source>
        <dbReference type="ARBA" id="ARBA00023125"/>
    </source>
</evidence>
<dbReference type="PROSITE" id="PS01124">
    <property type="entry name" value="HTH_ARAC_FAMILY_2"/>
    <property type="match status" value="1"/>
</dbReference>
<dbReference type="Pfam" id="PF12833">
    <property type="entry name" value="HTH_18"/>
    <property type="match status" value="1"/>
</dbReference>
<name>A0A2R5EL18_9BACL</name>
<dbReference type="InterPro" id="IPR009057">
    <property type="entry name" value="Homeodomain-like_sf"/>
</dbReference>
<accession>A0A2R5EL18</accession>
<dbReference type="PRINTS" id="PR00032">
    <property type="entry name" value="HTHARAC"/>
</dbReference>
<dbReference type="Gene3D" id="2.60.120.10">
    <property type="entry name" value="Jelly Rolls"/>
    <property type="match status" value="1"/>
</dbReference>
<evidence type="ECO:0000256" key="3">
    <source>
        <dbReference type="ARBA" id="ARBA00023163"/>
    </source>
</evidence>
<keyword evidence="1" id="KW-0805">Transcription regulation</keyword>
<proteinExistence type="predicted"/>
<dbReference type="InterPro" id="IPR020449">
    <property type="entry name" value="Tscrpt_reg_AraC-type_HTH"/>
</dbReference>